<evidence type="ECO:0008006" key="4">
    <source>
        <dbReference type="Google" id="ProtNLM"/>
    </source>
</evidence>
<keyword evidence="3" id="KW-1185">Reference proteome</keyword>
<reference evidence="2 3" key="1">
    <citation type="submission" date="2014-03" db="EMBL/GenBank/DDBJ databases">
        <title>Sequencing and Comparison of Genomes and Transcriptome Profiles of Human Ehrlichiosis Agents.</title>
        <authorList>
            <person name="Lin M."/>
            <person name="Daugherty S.C."/>
            <person name="Nagaraj S."/>
            <person name="Cheng Z."/>
            <person name="Xiong Q."/>
            <person name="Lin F.-Y."/>
            <person name="Sengamalay N."/>
            <person name="Ott S."/>
            <person name="Godinez A."/>
            <person name="Tallon L.J."/>
            <person name="Sadzewicz L."/>
            <person name="Fraser C.M."/>
            <person name="Dunning Hotopp J.C."/>
            <person name="Rikihisa Y."/>
        </authorList>
    </citation>
    <scope>NUCLEOTIDE SEQUENCE [LARGE SCALE GENOMIC DNA]</scope>
    <source>
        <strain evidence="2 3">HF</strain>
    </source>
</reference>
<keyword evidence="1" id="KW-1133">Transmembrane helix</keyword>
<feature type="transmembrane region" description="Helical" evidence="1">
    <location>
        <begin position="40"/>
        <end position="60"/>
    </location>
</feature>
<dbReference type="KEGG" id="ehh:EHF_0633"/>
<dbReference type="OrthoDB" id="9961238at2"/>
<dbReference type="EMBL" id="CP007474">
    <property type="protein sequence ID" value="AHX04577.1"/>
    <property type="molecule type" value="Genomic_DNA"/>
</dbReference>
<protein>
    <recommendedName>
        <fullName evidence="4">Lipoprotein</fullName>
    </recommendedName>
</protein>
<dbReference type="HOGENOM" id="CLU_1406826_0_0_5"/>
<evidence type="ECO:0000313" key="3">
    <source>
        <dbReference type="Proteomes" id="UP000023762"/>
    </source>
</evidence>
<keyword evidence="1" id="KW-0812">Transmembrane</keyword>
<keyword evidence="1" id="KW-0472">Membrane</keyword>
<organism evidence="2 3">
    <name type="scientific">Ehrlichia japonica</name>
    <dbReference type="NCBI Taxonomy" id="391036"/>
    <lineage>
        <taxon>Bacteria</taxon>
        <taxon>Pseudomonadati</taxon>
        <taxon>Pseudomonadota</taxon>
        <taxon>Alphaproteobacteria</taxon>
        <taxon>Rickettsiales</taxon>
        <taxon>Anaplasmataceae</taxon>
        <taxon>Ehrlichia</taxon>
    </lineage>
</organism>
<gene>
    <name evidence="2" type="ORF">EHF_0633</name>
</gene>
<name>X5GBX9_9RICK</name>
<accession>X5GBX9</accession>
<dbReference type="RefSeq" id="WP_044194996.1">
    <property type="nucleotide sequence ID" value="NZ_CP007474.1"/>
</dbReference>
<evidence type="ECO:0000256" key="1">
    <source>
        <dbReference type="SAM" id="Phobius"/>
    </source>
</evidence>
<evidence type="ECO:0000313" key="2">
    <source>
        <dbReference type="EMBL" id="AHX04577.1"/>
    </source>
</evidence>
<dbReference type="PROSITE" id="PS51257">
    <property type="entry name" value="PROKAR_LIPOPROTEIN"/>
    <property type="match status" value="1"/>
</dbReference>
<sequence length="193" mass="21515">MEVNRIIMTAGSVLVTIAAAVGLILSCVNVRHNNWTDITNVIIFTFLLIIGFVLLCANYMGVRYDRVVNILYYNTIPDYVVPPDKSETCIFSKLKKIFAREKSSQVYGLPVSPIDRSDSSSCDMADQRFHYDNCSTSLLTNQNGSDQAIYETGFMDCNDLDCESVNSCLDTADLSMAAAEKMIEENMLLTSVR</sequence>
<dbReference type="Proteomes" id="UP000023762">
    <property type="component" value="Chromosome"/>
</dbReference>
<feature type="transmembrane region" description="Helical" evidence="1">
    <location>
        <begin position="6"/>
        <end position="28"/>
    </location>
</feature>
<dbReference type="AlphaFoldDB" id="X5GBX9"/>
<proteinExistence type="predicted"/>